<accession>A0A816EX95</accession>
<keyword evidence="1" id="KW-0175">Coiled coil</keyword>
<dbReference type="InterPro" id="IPR039893">
    <property type="entry name" value="CEP120-like"/>
</dbReference>
<evidence type="ECO:0000313" key="3">
    <source>
        <dbReference type="EMBL" id="CAF4580748.1"/>
    </source>
</evidence>
<evidence type="ECO:0000313" key="4">
    <source>
        <dbReference type="Proteomes" id="UP000663829"/>
    </source>
</evidence>
<sequence length="146" mass="17986">ITLEKHKTLALEEEIISLKRTVTEWEKRHRDKEAEYFQYKEKQRTVPEVKLQANINMLNLEKNELERRLEQANIVTERYKQQWQKVVREFQRVKQREQEQSKVTVIKQQQELEHMRLRYLAAEENEVVKGDHKQLEEIKNELNRYN</sequence>
<dbReference type="GO" id="GO:1903724">
    <property type="term" value="P:positive regulation of centriole elongation"/>
    <property type="evidence" value="ECO:0007669"/>
    <property type="project" value="TreeGrafter"/>
</dbReference>
<dbReference type="Proteomes" id="UP000681722">
    <property type="component" value="Unassembled WGS sequence"/>
</dbReference>
<dbReference type="Proteomes" id="UP000663829">
    <property type="component" value="Unassembled WGS sequence"/>
</dbReference>
<reference evidence="2" key="1">
    <citation type="submission" date="2021-02" db="EMBL/GenBank/DDBJ databases">
        <authorList>
            <person name="Nowell W R."/>
        </authorList>
    </citation>
    <scope>NUCLEOTIDE SEQUENCE</scope>
</reference>
<gene>
    <name evidence="2" type="ORF">GPM918_LOCUS45540</name>
    <name evidence="3" type="ORF">SRO942_LOCUS48124</name>
</gene>
<feature type="non-terminal residue" evidence="2">
    <location>
        <position position="1"/>
    </location>
</feature>
<dbReference type="OrthoDB" id="332250at2759"/>
<dbReference type="PANTHER" id="PTHR21574">
    <property type="entry name" value="CENTROSOMAL PROTEIN OF 120 KDA"/>
    <property type="match status" value="1"/>
</dbReference>
<evidence type="ECO:0000313" key="2">
    <source>
        <dbReference type="EMBL" id="CAF1651541.1"/>
    </source>
</evidence>
<feature type="coiled-coil region" evidence="1">
    <location>
        <begin position="15"/>
        <end position="125"/>
    </location>
</feature>
<dbReference type="GO" id="GO:0005813">
    <property type="term" value="C:centrosome"/>
    <property type="evidence" value="ECO:0007669"/>
    <property type="project" value="TreeGrafter"/>
</dbReference>
<proteinExistence type="predicted"/>
<evidence type="ECO:0000256" key="1">
    <source>
        <dbReference type="SAM" id="Coils"/>
    </source>
</evidence>
<protein>
    <submittedName>
        <fullName evidence="2">Uncharacterized protein</fullName>
    </submittedName>
</protein>
<comment type="caution">
    <text evidence="2">The sequence shown here is derived from an EMBL/GenBank/DDBJ whole genome shotgun (WGS) entry which is preliminary data.</text>
</comment>
<organism evidence="2 4">
    <name type="scientific">Didymodactylos carnosus</name>
    <dbReference type="NCBI Taxonomy" id="1234261"/>
    <lineage>
        <taxon>Eukaryota</taxon>
        <taxon>Metazoa</taxon>
        <taxon>Spiralia</taxon>
        <taxon>Gnathifera</taxon>
        <taxon>Rotifera</taxon>
        <taxon>Eurotatoria</taxon>
        <taxon>Bdelloidea</taxon>
        <taxon>Philodinida</taxon>
        <taxon>Philodinidae</taxon>
        <taxon>Didymodactylos</taxon>
    </lineage>
</organism>
<dbReference type="AlphaFoldDB" id="A0A816EX95"/>
<keyword evidence="4" id="KW-1185">Reference proteome</keyword>
<name>A0A816EX95_9BILA</name>
<dbReference type="EMBL" id="CAJNOQ010051660">
    <property type="protein sequence ID" value="CAF1651541.1"/>
    <property type="molecule type" value="Genomic_DNA"/>
</dbReference>
<dbReference type="EMBL" id="CAJOBC010122503">
    <property type="protein sequence ID" value="CAF4580748.1"/>
    <property type="molecule type" value="Genomic_DNA"/>
</dbReference>
<dbReference type="PANTHER" id="PTHR21574:SF0">
    <property type="entry name" value="CENTROSOMAL PROTEIN OF 120 KDA"/>
    <property type="match status" value="1"/>
</dbReference>